<evidence type="ECO:0000256" key="11">
    <source>
        <dbReference type="ARBA" id="ARBA00023136"/>
    </source>
</evidence>
<keyword evidence="11" id="KW-0472">Membrane</keyword>
<protein>
    <submittedName>
        <fullName evidence="13">Uncharacterized protein</fullName>
    </submittedName>
</protein>
<keyword evidence="14" id="KW-1185">Reference proteome</keyword>
<comment type="caution">
    <text evidence="13">The sequence shown here is derived from an EMBL/GenBank/DDBJ whole genome shotgun (WGS) entry which is preliminary data.</text>
</comment>
<keyword evidence="9" id="KW-0408">Iron</keyword>
<evidence type="ECO:0000256" key="10">
    <source>
        <dbReference type="ARBA" id="ARBA00023033"/>
    </source>
</evidence>
<proteinExistence type="inferred from homology"/>
<keyword evidence="10" id="KW-0503">Monooxygenase</keyword>
<dbReference type="InterPro" id="IPR052306">
    <property type="entry name" value="CYP450_71D"/>
</dbReference>
<evidence type="ECO:0000256" key="8">
    <source>
        <dbReference type="ARBA" id="ARBA00023002"/>
    </source>
</evidence>
<dbReference type="PANTHER" id="PTHR47953">
    <property type="entry name" value="OS08G0105600 PROTEIN"/>
    <property type="match status" value="1"/>
</dbReference>
<comment type="cofactor">
    <cofactor evidence="1">
        <name>heme</name>
        <dbReference type="ChEBI" id="CHEBI:30413"/>
    </cofactor>
</comment>
<evidence type="ECO:0000256" key="7">
    <source>
        <dbReference type="ARBA" id="ARBA00022989"/>
    </source>
</evidence>
<evidence type="ECO:0000256" key="2">
    <source>
        <dbReference type="ARBA" id="ARBA00004167"/>
    </source>
</evidence>
<evidence type="ECO:0000256" key="1">
    <source>
        <dbReference type="ARBA" id="ARBA00001971"/>
    </source>
</evidence>
<dbReference type="GO" id="GO:0046872">
    <property type="term" value="F:metal ion binding"/>
    <property type="evidence" value="ECO:0007669"/>
    <property type="project" value="UniProtKB-KW"/>
</dbReference>
<dbReference type="GO" id="GO:0016020">
    <property type="term" value="C:membrane"/>
    <property type="evidence" value="ECO:0007669"/>
    <property type="project" value="UniProtKB-SubCell"/>
</dbReference>
<keyword evidence="4" id="KW-0349">Heme</keyword>
<keyword evidence="8" id="KW-0560">Oxidoreductase</keyword>
<name>A0AAN9P995_CROPI</name>
<dbReference type="EMBL" id="JAYWIO010000001">
    <property type="protein sequence ID" value="KAK7290180.1"/>
    <property type="molecule type" value="Genomic_DNA"/>
</dbReference>
<gene>
    <name evidence="13" type="ORF">RIF29_04411</name>
</gene>
<dbReference type="Proteomes" id="UP001372338">
    <property type="component" value="Unassembled WGS sequence"/>
</dbReference>
<comment type="subcellular location">
    <subcellularLocation>
        <location evidence="2">Membrane</location>
        <topology evidence="2">Single-pass membrane protein</topology>
    </subcellularLocation>
</comment>
<dbReference type="AlphaFoldDB" id="A0AAN9P995"/>
<evidence type="ECO:0000256" key="6">
    <source>
        <dbReference type="ARBA" id="ARBA00022723"/>
    </source>
</evidence>
<sequence length="168" mass="18954">MAVHPTRVMYYVVSQMLSRVHLTGRVLHPSVQLCTLCNNALLTHYNQSNTGLMHGAVCIRHHIKSALNFSPGLNSGLANVELALALLLYHVDWRHPNGMENEDLDITEEFGVSVTRKGHLPLISMLNDDDDDDDNYDDDDNNNDDDDNNNNNNNNNNKKSDIEKKKCI</sequence>
<keyword evidence="6" id="KW-0479">Metal-binding</keyword>
<keyword evidence="5" id="KW-0812">Transmembrane</keyword>
<evidence type="ECO:0000313" key="14">
    <source>
        <dbReference type="Proteomes" id="UP001372338"/>
    </source>
</evidence>
<reference evidence="13 14" key="1">
    <citation type="submission" date="2024-01" db="EMBL/GenBank/DDBJ databases">
        <title>The genomes of 5 underutilized Papilionoideae crops provide insights into root nodulation and disease resistanc.</title>
        <authorList>
            <person name="Yuan L."/>
        </authorList>
    </citation>
    <scope>NUCLEOTIDE SEQUENCE [LARGE SCALE GENOMIC DNA]</scope>
    <source>
        <strain evidence="13">ZHUSHIDOU_FW_LH</strain>
        <tissue evidence="13">Leaf</tissue>
    </source>
</reference>
<evidence type="ECO:0000256" key="12">
    <source>
        <dbReference type="SAM" id="MobiDB-lite"/>
    </source>
</evidence>
<accession>A0AAN9P995</accession>
<evidence type="ECO:0000256" key="4">
    <source>
        <dbReference type="ARBA" id="ARBA00022617"/>
    </source>
</evidence>
<keyword evidence="7" id="KW-1133">Transmembrane helix</keyword>
<dbReference type="PANTHER" id="PTHR47953:SF19">
    <property type="entry name" value="OS06G0641600 PROTEIN"/>
    <property type="match status" value="1"/>
</dbReference>
<dbReference type="GO" id="GO:0004497">
    <property type="term" value="F:monooxygenase activity"/>
    <property type="evidence" value="ECO:0007669"/>
    <property type="project" value="UniProtKB-KW"/>
</dbReference>
<feature type="compositionally biased region" description="Acidic residues" evidence="12">
    <location>
        <begin position="127"/>
        <end position="148"/>
    </location>
</feature>
<feature type="region of interest" description="Disordered" evidence="12">
    <location>
        <begin position="126"/>
        <end position="168"/>
    </location>
</feature>
<organism evidence="13 14">
    <name type="scientific">Crotalaria pallida</name>
    <name type="common">Smooth rattlebox</name>
    <name type="synonym">Crotalaria striata</name>
    <dbReference type="NCBI Taxonomy" id="3830"/>
    <lineage>
        <taxon>Eukaryota</taxon>
        <taxon>Viridiplantae</taxon>
        <taxon>Streptophyta</taxon>
        <taxon>Embryophyta</taxon>
        <taxon>Tracheophyta</taxon>
        <taxon>Spermatophyta</taxon>
        <taxon>Magnoliopsida</taxon>
        <taxon>eudicotyledons</taxon>
        <taxon>Gunneridae</taxon>
        <taxon>Pentapetalae</taxon>
        <taxon>rosids</taxon>
        <taxon>fabids</taxon>
        <taxon>Fabales</taxon>
        <taxon>Fabaceae</taxon>
        <taxon>Papilionoideae</taxon>
        <taxon>50 kb inversion clade</taxon>
        <taxon>genistoids sensu lato</taxon>
        <taxon>core genistoids</taxon>
        <taxon>Crotalarieae</taxon>
        <taxon>Crotalaria</taxon>
    </lineage>
</organism>
<evidence type="ECO:0000313" key="13">
    <source>
        <dbReference type="EMBL" id="KAK7290180.1"/>
    </source>
</evidence>
<feature type="compositionally biased region" description="Basic and acidic residues" evidence="12">
    <location>
        <begin position="158"/>
        <end position="168"/>
    </location>
</feature>
<evidence type="ECO:0000256" key="3">
    <source>
        <dbReference type="ARBA" id="ARBA00010617"/>
    </source>
</evidence>
<evidence type="ECO:0000256" key="9">
    <source>
        <dbReference type="ARBA" id="ARBA00023004"/>
    </source>
</evidence>
<evidence type="ECO:0000256" key="5">
    <source>
        <dbReference type="ARBA" id="ARBA00022692"/>
    </source>
</evidence>
<comment type="similarity">
    <text evidence="3">Belongs to the cytochrome P450 family.</text>
</comment>